<evidence type="ECO:0000313" key="7">
    <source>
        <dbReference type="Proteomes" id="UP000199125"/>
    </source>
</evidence>
<organism evidence="6 7">
    <name type="scientific">Paracoccus alkenifer</name>
    <dbReference type="NCBI Taxonomy" id="65735"/>
    <lineage>
        <taxon>Bacteria</taxon>
        <taxon>Pseudomonadati</taxon>
        <taxon>Pseudomonadota</taxon>
        <taxon>Alphaproteobacteria</taxon>
        <taxon>Rhodobacterales</taxon>
        <taxon>Paracoccaceae</taxon>
        <taxon>Paracoccus</taxon>
    </lineage>
</organism>
<proteinExistence type="inferred from homology"/>
<dbReference type="GO" id="GO:0070038">
    <property type="term" value="F:rRNA (pseudouridine-N3-)-methyltransferase activity"/>
    <property type="evidence" value="ECO:0007669"/>
    <property type="project" value="UniProtKB-UniRule"/>
</dbReference>
<evidence type="ECO:0000256" key="2">
    <source>
        <dbReference type="ARBA" id="ARBA00022679"/>
    </source>
</evidence>
<dbReference type="CDD" id="cd18081">
    <property type="entry name" value="RlmH-like"/>
    <property type="match status" value="1"/>
</dbReference>
<dbReference type="AlphaFoldDB" id="A0A1H6MWQ4"/>
<protein>
    <recommendedName>
        <fullName evidence="5">Ribosomal RNA large subunit methyltransferase H</fullName>
        <ecNumber evidence="5">2.1.1.177</ecNumber>
    </recommendedName>
    <alternativeName>
        <fullName evidence="5">23S rRNA (pseudouridine1915-N3)-methyltransferase</fullName>
    </alternativeName>
    <alternativeName>
        <fullName evidence="5">23S rRNA m3Psi1915 methyltransferase</fullName>
    </alternativeName>
    <alternativeName>
        <fullName evidence="5">rRNA (pseudouridine-N3-)-methyltransferase RlmH</fullName>
    </alternativeName>
</protein>
<dbReference type="EC" id="2.1.1.177" evidence="5"/>
<comment type="subunit">
    <text evidence="5">Homodimer.</text>
</comment>
<feature type="binding site" evidence="5">
    <location>
        <begin position="125"/>
        <end position="130"/>
    </location>
    <ligand>
        <name>S-adenosyl-L-methionine</name>
        <dbReference type="ChEBI" id="CHEBI:59789"/>
    </ligand>
</feature>
<gene>
    <name evidence="5" type="primary">rlmH</name>
    <name evidence="6" type="ORF">SAMN04488075_2250</name>
</gene>
<evidence type="ECO:0000256" key="1">
    <source>
        <dbReference type="ARBA" id="ARBA00022603"/>
    </source>
</evidence>
<dbReference type="Proteomes" id="UP000199125">
    <property type="component" value="Unassembled WGS sequence"/>
</dbReference>
<comment type="similarity">
    <text evidence="4 5">Belongs to the RNA methyltransferase RlmH family.</text>
</comment>
<dbReference type="RefSeq" id="WP_425433950.1">
    <property type="nucleotide sequence ID" value="NZ_FNXG01000004.1"/>
</dbReference>
<dbReference type="InterPro" id="IPR003742">
    <property type="entry name" value="RlmH-like"/>
</dbReference>
<dbReference type="STRING" id="65735.SAMN04488075_2250"/>
<evidence type="ECO:0000256" key="5">
    <source>
        <dbReference type="HAMAP-Rule" id="MF_00658"/>
    </source>
</evidence>
<dbReference type="InterPro" id="IPR029028">
    <property type="entry name" value="Alpha/beta_knot_MTases"/>
</dbReference>
<evidence type="ECO:0000313" key="6">
    <source>
        <dbReference type="EMBL" id="SEI02456.1"/>
    </source>
</evidence>
<dbReference type="PIRSF" id="PIRSF004505">
    <property type="entry name" value="MT_bac"/>
    <property type="match status" value="1"/>
</dbReference>
<reference evidence="7" key="1">
    <citation type="submission" date="2016-10" db="EMBL/GenBank/DDBJ databases">
        <authorList>
            <person name="Varghese N."/>
            <person name="Submissions S."/>
        </authorList>
    </citation>
    <scope>NUCLEOTIDE SEQUENCE [LARGE SCALE GENOMIC DNA]</scope>
    <source>
        <strain evidence="7">DSM 11593</strain>
    </source>
</reference>
<evidence type="ECO:0000256" key="3">
    <source>
        <dbReference type="ARBA" id="ARBA00022691"/>
    </source>
</evidence>
<comment type="subcellular location">
    <subcellularLocation>
        <location evidence="5">Cytoplasm</location>
    </subcellularLocation>
</comment>
<keyword evidence="5" id="KW-0698">rRNA processing</keyword>
<keyword evidence="7" id="KW-1185">Reference proteome</keyword>
<keyword evidence="3 5" id="KW-0949">S-adenosyl-L-methionine</keyword>
<keyword evidence="5" id="KW-0963">Cytoplasm</keyword>
<evidence type="ECO:0000256" key="4">
    <source>
        <dbReference type="ARBA" id="ARBA00038303"/>
    </source>
</evidence>
<dbReference type="HAMAP" id="MF_00658">
    <property type="entry name" value="23SrRNA_methyltr_H"/>
    <property type="match status" value="1"/>
</dbReference>
<dbReference type="NCBIfam" id="NF000988">
    <property type="entry name" value="PRK00103.2-2"/>
    <property type="match status" value="1"/>
</dbReference>
<keyword evidence="2 5" id="KW-0808">Transferase</keyword>
<comment type="function">
    <text evidence="5">Specifically methylates the pseudouridine at position 1915 (m3Psi1915) in 23S rRNA.</text>
</comment>
<feature type="binding site" evidence="5">
    <location>
        <position position="74"/>
    </location>
    <ligand>
        <name>S-adenosyl-L-methionine</name>
        <dbReference type="ChEBI" id="CHEBI:59789"/>
    </ligand>
</feature>
<name>A0A1H6MWQ4_9RHOB</name>
<sequence length="158" mass="16950">MLRVRIAAVGRLPARAPETPLIADYLTRFAQTGRPLGLGPADIAEVEDRRGGGKAAEAALLSRQIPTGAAVIALDERGRQFTSPEFAALLARLRDDGQSDAVFLIGGADGLDPELRNRAAHSLSFGAMVWPHMLVRVMLAEQLYRAATILAGLPYHRA</sequence>
<dbReference type="PANTHER" id="PTHR33603:SF1">
    <property type="entry name" value="RIBOSOMAL RNA LARGE SUBUNIT METHYLTRANSFERASE H"/>
    <property type="match status" value="1"/>
</dbReference>
<dbReference type="GO" id="GO:0005737">
    <property type="term" value="C:cytoplasm"/>
    <property type="evidence" value="ECO:0007669"/>
    <property type="project" value="UniProtKB-SubCell"/>
</dbReference>
<dbReference type="PANTHER" id="PTHR33603">
    <property type="entry name" value="METHYLTRANSFERASE"/>
    <property type="match status" value="1"/>
</dbReference>
<keyword evidence="1 5" id="KW-0489">Methyltransferase</keyword>
<comment type="catalytic activity">
    <reaction evidence="5">
        <text>pseudouridine(1915) in 23S rRNA + S-adenosyl-L-methionine = N(3)-methylpseudouridine(1915) in 23S rRNA + S-adenosyl-L-homocysteine + H(+)</text>
        <dbReference type="Rhea" id="RHEA:42752"/>
        <dbReference type="Rhea" id="RHEA-COMP:10221"/>
        <dbReference type="Rhea" id="RHEA-COMP:10222"/>
        <dbReference type="ChEBI" id="CHEBI:15378"/>
        <dbReference type="ChEBI" id="CHEBI:57856"/>
        <dbReference type="ChEBI" id="CHEBI:59789"/>
        <dbReference type="ChEBI" id="CHEBI:65314"/>
        <dbReference type="ChEBI" id="CHEBI:74486"/>
        <dbReference type="EC" id="2.1.1.177"/>
    </reaction>
</comment>
<dbReference type="SUPFAM" id="SSF75217">
    <property type="entry name" value="alpha/beta knot"/>
    <property type="match status" value="1"/>
</dbReference>
<dbReference type="InterPro" id="IPR029026">
    <property type="entry name" value="tRNA_m1G_MTases_N"/>
</dbReference>
<dbReference type="Pfam" id="PF02590">
    <property type="entry name" value="SPOUT_MTase"/>
    <property type="match status" value="1"/>
</dbReference>
<dbReference type="Gene3D" id="3.40.1280.10">
    <property type="match status" value="1"/>
</dbReference>
<accession>A0A1H6MWQ4</accession>
<dbReference type="NCBIfam" id="NF000989">
    <property type="entry name" value="PRK00103.2-3"/>
    <property type="match status" value="1"/>
</dbReference>
<dbReference type="EMBL" id="FNXG01000004">
    <property type="protein sequence ID" value="SEI02456.1"/>
    <property type="molecule type" value="Genomic_DNA"/>
</dbReference>
<feature type="binding site" evidence="5">
    <location>
        <position position="106"/>
    </location>
    <ligand>
        <name>S-adenosyl-L-methionine</name>
        <dbReference type="ChEBI" id="CHEBI:59789"/>
    </ligand>
</feature>